<keyword evidence="3" id="KW-0808">Transferase</keyword>
<comment type="similarity">
    <text evidence="1">Belongs to the methyltransferase superfamily.</text>
</comment>
<reference evidence="5 6" key="1">
    <citation type="submission" date="2015-07" db="EMBL/GenBank/DDBJ databases">
        <title>High-quality genome of monoxenous trypanosomatid Leptomonas pyrrhocoris.</title>
        <authorList>
            <person name="Flegontov P."/>
            <person name="Butenko A."/>
            <person name="Firsov S."/>
            <person name="Vlcek C."/>
            <person name="Logacheva M.D."/>
            <person name="Field M."/>
            <person name="Filatov D."/>
            <person name="Flegontova O."/>
            <person name="Gerasimov E."/>
            <person name="Jackson A.P."/>
            <person name="Kelly S."/>
            <person name="Opperdoes F."/>
            <person name="O'Reilly A."/>
            <person name="Votypka J."/>
            <person name="Yurchenko V."/>
            <person name="Lukes J."/>
        </authorList>
    </citation>
    <scope>NUCLEOTIDE SEQUENCE [LARGE SCALE GENOMIC DNA]</scope>
    <source>
        <strain evidence="5">H10</strain>
    </source>
</reference>
<dbReference type="GO" id="GO:0008757">
    <property type="term" value="F:S-adenosylmethionine-dependent methyltransferase activity"/>
    <property type="evidence" value="ECO:0007669"/>
    <property type="project" value="InterPro"/>
</dbReference>
<feature type="domain" description="Methyltransferase type 11" evidence="4">
    <location>
        <begin position="163"/>
        <end position="223"/>
    </location>
</feature>
<dbReference type="OMA" id="NVDICEN"/>
<dbReference type="EMBL" id="LGTL01000001">
    <property type="protein sequence ID" value="KPA86650.1"/>
    <property type="molecule type" value="Genomic_DNA"/>
</dbReference>
<dbReference type="Proteomes" id="UP000037923">
    <property type="component" value="Unassembled WGS sequence"/>
</dbReference>
<dbReference type="SUPFAM" id="SSF53335">
    <property type="entry name" value="S-adenosyl-L-methionine-dependent methyltransferases"/>
    <property type="match status" value="1"/>
</dbReference>
<dbReference type="InterPro" id="IPR029063">
    <property type="entry name" value="SAM-dependent_MTases_sf"/>
</dbReference>
<evidence type="ECO:0000313" key="5">
    <source>
        <dbReference type="EMBL" id="KPA86650.1"/>
    </source>
</evidence>
<organism evidence="5 6">
    <name type="scientific">Leptomonas pyrrhocoris</name>
    <name type="common">Firebug parasite</name>
    <dbReference type="NCBI Taxonomy" id="157538"/>
    <lineage>
        <taxon>Eukaryota</taxon>
        <taxon>Discoba</taxon>
        <taxon>Euglenozoa</taxon>
        <taxon>Kinetoplastea</taxon>
        <taxon>Metakinetoplastina</taxon>
        <taxon>Trypanosomatida</taxon>
        <taxon>Trypanosomatidae</taxon>
        <taxon>Leishmaniinae</taxon>
        <taxon>Leptomonas</taxon>
    </lineage>
</organism>
<name>A0A0M9GB08_LEPPY</name>
<dbReference type="InterPro" id="IPR051419">
    <property type="entry name" value="Lys/N-term_MeTrsfase_sf"/>
</dbReference>
<proteinExistence type="inferred from homology"/>
<evidence type="ECO:0000313" key="6">
    <source>
        <dbReference type="Proteomes" id="UP000037923"/>
    </source>
</evidence>
<dbReference type="InterPro" id="IPR013216">
    <property type="entry name" value="Methyltransf_11"/>
</dbReference>
<dbReference type="RefSeq" id="XP_015665089.1">
    <property type="nucleotide sequence ID" value="XM_015797081.1"/>
</dbReference>
<sequence>MQDDTKEWNPGRADFWVQFYDDEDGHLREKEQQHKKSRELAEGGSLMDHYEWFMEYPLYEKKLLAFLPQVPTARTTEKPMRWLHVGCGNSDFCDQVEGLLSDQLSVSASPPAEVLNVDICENIITHLARRFPWRLYAVGNCCDLHVTARSASLSQERPAGEEPWFVLDNTLHVQMVRQSAVDVVFDKGTADALLSAFAGEFNPNMEAYVGEMLKVLRPGGAMFVISINSEEVVNPYFLSAQDGDKSFQLVFTDVVELGAGGLRHLRVETLGSRYSCYGYTVVLPAD</sequence>
<dbReference type="OrthoDB" id="411785at2759"/>
<comment type="caution">
    <text evidence="5">The sequence shown here is derived from an EMBL/GenBank/DDBJ whole genome shotgun (WGS) entry which is preliminary data.</text>
</comment>
<protein>
    <recommendedName>
        <fullName evidence="4">Methyltransferase type 11 domain-containing protein</fullName>
    </recommendedName>
</protein>
<accession>A0A0M9GB08</accession>
<dbReference type="AlphaFoldDB" id="A0A0M9GB08"/>
<keyword evidence="6" id="KW-1185">Reference proteome</keyword>
<dbReference type="Gene3D" id="3.40.50.150">
    <property type="entry name" value="Vaccinia Virus protein VP39"/>
    <property type="match status" value="1"/>
</dbReference>
<evidence type="ECO:0000256" key="1">
    <source>
        <dbReference type="ARBA" id="ARBA00008361"/>
    </source>
</evidence>
<dbReference type="PANTHER" id="PTHR12176">
    <property type="entry name" value="SAM-DEPENDENT METHYLTRANSFERASE SUPERFAMILY PROTEIN"/>
    <property type="match status" value="1"/>
</dbReference>
<evidence type="ECO:0000259" key="4">
    <source>
        <dbReference type="Pfam" id="PF08241"/>
    </source>
</evidence>
<dbReference type="GeneID" id="26901051"/>
<evidence type="ECO:0000256" key="2">
    <source>
        <dbReference type="ARBA" id="ARBA00022603"/>
    </source>
</evidence>
<dbReference type="PANTHER" id="PTHR12176:SF79">
    <property type="entry name" value="METHYLTRANSFERASE TYPE 11 DOMAIN-CONTAINING PROTEIN"/>
    <property type="match status" value="1"/>
</dbReference>
<dbReference type="VEuPathDB" id="TriTrypDB:LpyrH10_01_7540"/>
<dbReference type="GO" id="GO:0032259">
    <property type="term" value="P:methylation"/>
    <property type="evidence" value="ECO:0007669"/>
    <property type="project" value="UniProtKB-KW"/>
</dbReference>
<keyword evidence="2" id="KW-0489">Methyltransferase</keyword>
<dbReference type="Pfam" id="PF08241">
    <property type="entry name" value="Methyltransf_11"/>
    <property type="match status" value="1"/>
</dbReference>
<gene>
    <name evidence="5" type="ORF">ABB37_00754</name>
</gene>
<evidence type="ECO:0000256" key="3">
    <source>
        <dbReference type="ARBA" id="ARBA00022679"/>
    </source>
</evidence>